<dbReference type="InterPro" id="IPR024401">
    <property type="entry name" value="WYL_prot"/>
</dbReference>
<organism evidence="2 3">
    <name type="scientific">Pedobacter zeae</name>
    <dbReference type="NCBI Taxonomy" id="1737356"/>
    <lineage>
        <taxon>Bacteria</taxon>
        <taxon>Pseudomonadati</taxon>
        <taxon>Bacteroidota</taxon>
        <taxon>Sphingobacteriia</taxon>
        <taxon>Sphingobacteriales</taxon>
        <taxon>Sphingobacteriaceae</taxon>
        <taxon>Pedobacter</taxon>
    </lineage>
</organism>
<gene>
    <name evidence="1" type="ORF">GCM10007422_03440</name>
    <name evidence="2" type="ORF">GGQ60_002310</name>
</gene>
<name>A0A7W6KAU6_9SPHI</name>
<reference evidence="4" key="2">
    <citation type="journal article" date="2019" name="Int. J. Syst. Evol. Microbiol.">
        <title>The Global Catalogue of Microorganisms (GCM) 10K type strain sequencing project: providing services to taxonomists for standard genome sequencing and annotation.</title>
        <authorList>
            <consortium name="The Broad Institute Genomics Platform"/>
            <consortium name="The Broad Institute Genome Sequencing Center for Infectious Disease"/>
            <person name="Wu L."/>
            <person name="Ma J."/>
        </authorList>
    </citation>
    <scope>NUCLEOTIDE SEQUENCE [LARGE SCALE GENOMIC DNA]</scope>
    <source>
        <strain evidence="4">CGMCC 1.15287</strain>
    </source>
</reference>
<dbReference type="Proteomes" id="UP000532273">
    <property type="component" value="Unassembled WGS sequence"/>
</dbReference>
<dbReference type="AlphaFoldDB" id="A0A7W6KAU6"/>
<dbReference type="Pfam" id="PF10902">
    <property type="entry name" value="WYL_2"/>
    <property type="match status" value="1"/>
</dbReference>
<proteinExistence type="predicted"/>
<dbReference type="RefSeq" id="WP_183763733.1">
    <property type="nucleotide sequence ID" value="NZ_BMHZ01000001.1"/>
</dbReference>
<reference evidence="2 3" key="3">
    <citation type="submission" date="2020-08" db="EMBL/GenBank/DDBJ databases">
        <title>Genomic Encyclopedia of Type Strains, Phase IV (KMG-IV): sequencing the most valuable type-strain genomes for metagenomic binning, comparative biology and taxonomic classification.</title>
        <authorList>
            <person name="Goeker M."/>
        </authorList>
    </citation>
    <scope>NUCLEOTIDE SEQUENCE [LARGE SCALE GENOMIC DNA]</scope>
    <source>
        <strain evidence="2 3">DSM 100774</strain>
    </source>
</reference>
<comment type="caution">
    <text evidence="2">The sequence shown here is derived from an EMBL/GenBank/DDBJ whole genome shotgun (WGS) entry which is preliminary data.</text>
</comment>
<reference evidence="1" key="4">
    <citation type="submission" date="2024-05" db="EMBL/GenBank/DDBJ databases">
        <authorList>
            <person name="Sun Q."/>
            <person name="Zhou Y."/>
        </authorList>
    </citation>
    <scope>NUCLEOTIDE SEQUENCE</scope>
    <source>
        <strain evidence="1">CGMCC 1.15287</strain>
    </source>
</reference>
<evidence type="ECO:0008006" key="5">
    <source>
        <dbReference type="Google" id="ProtNLM"/>
    </source>
</evidence>
<dbReference type="Proteomes" id="UP000642938">
    <property type="component" value="Unassembled WGS sequence"/>
</dbReference>
<reference evidence="1" key="1">
    <citation type="journal article" date="2014" name="Int. J. Syst. Evol. Microbiol.">
        <title>Complete genome of a new Firmicutes species belonging to the dominant human colonic microbiota ('Ruminococcus bicirculans') reveals two chromosomes and a selective capacity to utilize plant glucans.</title>
        <authorList>
            <consortium name="NISC Comparative Sequencing Program"/>
            <person name="Wegmann U."/>
            <person name="Louis P."/>
            <person name="Goesmann A."/>
            <person name="Henrissat B."/>
            <person name="Duncan S.H."/>
            <person name="Flint H.J."/>
        </authorList>
    </citation>
    <scope>NUCLEOTIDE SEQUENCE</scope>
    <source>
        <strain evidence="1">CGMCC 1.15287</strain>
    </source>
</reference>
<evidence type="ECO:0000313" key="4">
    <source>
        <dbReference type="Proteomes" id="UP000642938"/>
    </source>
</evidence>
<protein>
    <recommendedName>
        <fullName evidence="5">DUF2693 domain-containing protein</fullName>
    </recommendedName>
</protein>
<accession>A0A7W6KAU6</accession>
<evidence type="ECO:0000313" key="2">
    <source>
        <dbReference type="EMBL" id="MBB4108329.1"/>
    </source>
</evidence>
<evidence type="ECO:0000313" key="1">
    <source>
        <dbReference type="EMBL" id="GGG93506.1"/>
    </source>
</evidence>
<evidence type="ECO:0000313" key="3">
    <source>
        <dbReference type="Proteomes" id="UP000532273"/>
    </source>
</evidence>
<dbReference type="EMBL" id="BMHZ01000001">
    <property type="protein sequence ID" value="GGG93506.1"/>
    <property type="molecule type" value="Genomic_DNA"/>
</dbReference>
<keyword evidence="4" id="KW-1185">Reference proteome</keyword>
<dbReference type="EMBL" id="JACIEF010000002">
    <property type="protein sequence ID" value="MBB4108329.1"/>
    <property type="molecule type" value="Genomic_DNA"/>
</dbReference>
<sequence>MKSRVFKTAWQIASKFKTFAAALNHAWELIKLKKSMLSGVVKFTYKRIDDSIRPAVGTLKEIDTKYAFQGNARTKESMIYFDLEMGAFRSFKIY</sequence>